<keyword evidence="2" id="KW-1185">Reference proteome</keyword>
<evidence type="ECO:0000313" key="2">
    <source>
        <dbReference type="Proteomes" id="UP000198210"/>
    </source>
</evidence>
<dbReference type="EMBL" id="LT607751">
    <property type="protein sequence ID" value="SCG53722.1"/>
    <property type="molecule type" value="Genomic_DNA"/>
</dbReference>
<dbReference type="RefSeq" id="WP_157743677.1">
    <property type="nucleotide sequence ID" value="NZ_JBHLYF010000018.1"/>
</dbReference>
<evidence type="ECO:0000313" key="1">
    <source>
        <dbReference type="EMBL" id="SCG53722.1"/>
    </source>
</evidence>
<protein>
    <submittedName>
        <fullName evidence="1">Uncharacterized protein</fullName>
    </submittedName>
</protein>
<organism evidence="1 2">
    <name type="scientific">Micromonospora siamensis</name>
    <dbReference type="NCBI Taxonomy" id="299152"/>
    <lineage>
        <taxon>Bacteria</taxon>
        <taxon>Bacillati</taxon>
        <taxon>Actinomycetota</taxon>
        <taxon>Actinomycetes</taxon>
        <taxon>Micromonosporales</taxon>
        <taxon>Micromonosporaceae</taxon>
        <taxon>Micromonospora</taxon>
    </lineage>
</organism>
<gene>
    <name evidence="1" type="ORF">GA0074704_2973</name>
</gene>
<accession>A0A1C5I5N9</accession>
<dbReference type="AlphaFoldDB" id="A0A1C5I5N9"/>
<sequence length="793" mass="86477">MDNHIPGLLDQTPVQGPVALDRYLSPTRSALIVRQDSYSDATTAIAEACTLWGGASTLLIPAPNGGPISSTWQNFLIDNGVDITATRAVVPEELLSSGAGTVTISAKGELMIAVLARKDDTGQWPRIFDTATVSEEDPWHLAYSACLGGLPLPPTPEELHLERLKDISVQDLVGVDVTPPSESGCEDLLRRTRGNPSLSPVAATLSDWAIHLPPQGSTFFSLPSMPVKHGEATRFNHNILVIYTPKNVEDLCLAWNLRSIYGQPGHAPFAIPVTADIPAVVAQLKAGHAFSATGLRSLEVAVVSASLSIDRLEAIAAQCGDGFSAIPTESVLRAGVPLSRHSSEVVVFEQGQAQAPVWSQQDRRDISSLAGPLVAAGFTVRFAMRNHPIPPIKSFSGRGVLSDRVAHGALYARNSAPSDVAKLAWPDGWLTLSAACHDRGLSASPSTPGHVAAELIHRVGDWEGLLPFLHPDILDLLQQLAQRSGMSWFKNRLNGVLREVSLAEDQAAELERQIHGLSIGAKSDEELQHVTLDAFQKALGKSRRAAEAWLRWAEKSQLLLRGVLMKCDACRRESWLPLREMAPPVTCRRCARIVERPYGPRDVVFRYRASEHLLSVLELDSMSHLLAGRFLLQIFDAKFGPGYVYGLYPGVTLKHSSTGRELEADVLALLQDGSLVPGECKRTAVGLKQQDLDNLDELCDMLDAPWSFIATLDPAENCGPLWRNAERRLGRPRFVLTREQLLSLSPTWLLNADPLRFGGDEGLNFLGSVPEFMAEQGEDFVDFRPTFQYRPSS</sequence>
<dbReference type="Proteomes" id="UP000198210">
    <property type="component" value="Chromosome I"/>
</dbReference>
<reference evidence="1 2" key="1">
    <citation type="submission" date="2016-06" db="EMBL/GenBank/DDBJ databases">
        <authorList>
            <person name="Kjaerup R.B."/>
            <person name="Dalgaard T.S."/>
            <person name="Juul-Madsen H.R."/>
        </authorList>
    </citation>
    <scope>NUCLEOTIDE SEQUENCE [LARGE SCALE GENOMIC DNA]</scope>
    <source>
        <strain evidence="1 2">DSM 45097</strain>
    </source>
</reference>
<proteinExistence type="predicted"/>
<name>A0A1C5I5N9_9ACTN</name>